<evidence type="ECO:0000313" key="2">
    <source>
        <dbReference type="Proteomes" id="UP000188268"/>
    </source>
</evidence>
<organism evidence="1 2">
    <name type="scientific">Corchorus capsularis</name>
    <name type="common">Jute</name>
    <dbReference type="NCBI Taxonomy" id="210143"/>
    <lineage>
        <taxon>Eukaryota</taxon>
        <taxon>Viridiplantae</taxon>
        <taxon>Streptophyta</taxon>
        <taxon>Embryophyta</taxon>
        <taxon>Tracheophyta</taxon>
        <taxon>Spermatophyta</taxon>
        <taxon>Magnoliopsida</taxon>
        <taxon>eudicotyledons</taxon>
        <taxon>Gunneridae</taxon>
        <taxon>Pentapetalae</taxon>
        <taxon>rosids</taxon>
        <taxon>malvids</taxon>
        <taxon>Malvales</taxon>
        <taxon>Malvaceae</taxon>
        <taxon>Grewioideae</taxon>
        <taxon>Apeibeae</taxon>
        <taxon>Corchorus</taxon>
    </lineage>
</organism>
<accession>A0A1R3HLQ2</accession>
<protein>
    <submittedName>
        <fullName evidence="1">Uncharacterized protein</fullName>
    </submittedName>
</protein>
<dbReference type="AlphaFoldDB" id="A0A1R3HLQ2"/>
<comment type="caution">
    <text evidence="1">The sequence shown here is derived from an EMBL/GenBank/DDBJ whole genome shotgun (WGS) entry which is preliminary data.</text>
</comment>
<reference evidence="1 2" key="1">
    <citation type="submission" date="2013-09" db="EMBL/GenBank/DDBJ databases">
        <title>Corchorus capsularis genome sequencing.</title>
        <authorList>
            <person name="Alam M."/>
            <person name="Haque M.S."/>
            <person name="Islam M.S."/>
            <person name="Emdad E.M."/>
            <person name="Islam M.M."/>
            <person name="Ahmed B."/>
            <person name="Halim A."/>
            <person name="Hossen Q.M.M."/>
            <person name="Hossain M.Z."/>
            <person name="Ahmed R."/>
            <person name="Khan M.M."/>
            <person name="Islam R."/>
            <person name="Rashid M.M."/>
            <person name="Khan S.A."/>
            <person name="Rahman M.S."/>
            <person name="Alam M."/>
        </authorList>
    </citation>
    <scope>NUCLEOTIDE SEQUENCE [LARGE SCALE GENOMIC DNA]</scope>
    <source>
        <strain evidence="2">cv. CVL-1</strain>
        <tissue evidence="1">Whole seedling</tissue>
    </source>
</reference>
<gene>
    <name evidence="1" type="ORF">CCACVL1_18324</name>
</gene>
<proteinExistence type="predicted"/>
<dbReference type="Gramene" id="OMO71275">
    <property type="protein sequence ID" value="OMO71275"/>
    <property type="gene ID" value="CCACVL1_18324"/>
</dbReference>
<dbReference type="Proteomes" id="UP000188268">
    <property type="component" value="Unassembled WGS sequence"/>
</dbReference>
<evidence type="ECO:0000313" key="1">
    <source>
        <dbReference type="EMBL" id="OMO71275.1"/>
    </source>
</evidence>
<dbReference type="EMBL" id="AWWV01011657">
    <property type="protein sequence ID" value="OMO71275.1"/>
    <property type="molecule type" value="Genomic_DNA"/>
</dbReference>
<name>A0A1R3HLQ2_COCAP</name>
<keyword evidence="2" id="KW-1185">Reference proteome</keyword>
<sequence>MVAMVMAEVLNRARQLLPWAV</sequence>